<organism evidence="8 9">
    <name type="scientific">Crassostrea virginica</name>
    <name type="common">Eastern oyster</name>
    <dbReference type="NCBI Taxonomy" id="6565"/>
    <lineage>
        <taxon>Eukaryota</taxon>
        <taxon>Metazoa</taxon>
        <taxon>Spiralia</taxon>
        <taxon>Lophotrochozoa</taxon>
        <taxon>Mollusca</taxon>
        <taxon>Bivalvia</taxon>
        <taxon>Autobranchia</taxon>
        <taxon>Pteriomorphia</taxon>
        <taxon>Ostreida</taxon>
        <taxon>Ostreoidea</taxon>
        <taxon>Ostreidae</taxon>
        <taxon>Crassostrea</taxon>
    </lineage>
</organism>
<dbReference type="FunFam" id="3.30.780.10:FF:000009">
    <property type="entry name" value="39S ribosomal protein L49, mitochondrial"/>
    <property type="match status" value="1"/>
</dbReference>
<dbReference type="GeneID" id="111131333"/>
<dbReference type="GO" id="GO:0005762">
    <property type="term" value="C:mitochondrial large ribosomal subunit"/>
    <property type="evidence" value="ECO:0007669"/>
    <property type="project" value="TreeGrafter"/>
</dbReference>
<keyword evidence="5" id="KW-0687">Ribonucleoprotein</keyword>
<dbReference type="RefSeq" id="XP_022334514.1">
    <property type="nucleotide sequence ID" value="XM_022478806.1"/>
</dbReference>
<evidence type="ECO:0000256" key="4">
    <source>
        <dbReference type="ARBA" id="ARBA00023128"/>
    </source>
</evidence>
<reference evidence="9" key="1">
    <citation type="submission" date="2025-08" db="UniProtKB">
        <authorList>
            <consortium name="RefSeq"/>
        </authorList>
    </citation>
    <scope>IDENTIFICATION</scope>
    <source>
        <tissue evidence="9">Whole sample</tissue>
    </source>
</reference>
<dbReference type="InterPro" id="IPR007740">
    <property type="entry name" value="Ribosomal_mL49"/>
</dbReference>
<evidence type="ECO:0000256" key="3">
    <source>
        <dbReference type="ARBA" id="ARBA00022980"/>
    </source>
</evidence>
<proteinExistence type="inferred from homology"/>
<comment type="subcellular location">
    <subcellularLocation>
        <location evidence="1">Mitochondrion</location>
    </subcellularLocation>
</comment>
<dbReference type="OrthoDB" id="19439at2759"/>
<keyword evidence="4" id="KW-0496">Mitochondrion</keyword>
<keyword evidence="3" id="KW-0689">Ribosomal protein</keyword>
<evidence type="ECO:0000256" key="2">
    <source>
        <dbReference type="ARBA" id="ARBA00005677"/>
    </source>
</evidence>
<evidence type="ECO:0000313" key="8">
    <source>
        <dbReference type="Proteomes" id="UP000694844"/>
    </source>
</evidence>
<sequence length="178" mass="20750">MAAPMKKFVPGLSFIRQRVILQNLRKIGASVQGRHCSSDTVNNADLHTEYEESTEEYKYVEKLLHKKLIPEPPKHAVYPTPSGWFPQSEEAKKLPYFVHRTKNHNMPVYLLKKGPMERTQIVKVDGEIKLFCEDLKSFLSERYPSRIHYTQTNEINNKVLVRGDFVEDVVEFLKQKGF</sequence>
<dbReference type="Gene3D" id="3.30.780.10">
    <property type="entry name" value="SUI1-like domain"/>
    <property type="match status" value="1"/>
</dbReference>
<dbReference type="Pfam" id="PF05046">
    <property type="entry name" value="Img2"/>
    <property type="match status" value="1"/>
</dbReference>
<comment type="similarity">
    <text evidence="2">Belongs to the mitochondrion-specific ribosomal protein mL49 family.</text>
</comment>
<dbReference type="GO" id="GO:0006412">
    <property type="term" value="P:translation"/>
    <property type="evidence" value="ECO:0007669"/>
    <property type="project" value="InterPro"/>
</dbReference>
<protein>
    <recommendedName>
        <fullName evidence="6">Large ribosomal subunit protein mL49</fullName>
    </recommendedName>
    <alternativeName>
        <fullName evidence="7">39S ribosomal protein L49, mitochondrial</fullName>
    </alternativeName>
</protein>
<name>A0A8B8E473_CRAVI</name>
<dbReference type="GO" id="GO:0003735">
    <property type="term" value="F:structural constituent of ribosome"/>
    <property type="evidence" value="ECO:0007669"/>
    <property type="project" value="InterPro"/>
</dbReference>
<gene>
    <name evidence="9" type="primary">LOC111131333</name>
</gene>
<dbReference type="Proteomes" id="UP000694844">
    <property type="component" value="Chromosome 4"/>
</dbReference>
<dbReference type="AlphaFoldDB" id="A0A8B8E473"/>
<evidence type="ECO:0000313" key="9">
    <source>
        <dbReference type="RefSeq" id="XP_022334514.1"/>
    </source>
</evidence>
<evidence type="ECO:0000256" key="1">
    <source>
        <dbReference type="ARBA" id="ARBA00004173"/>
    </source>
</evidence>
<keyword evidence="8" id="KW-1185">Reference proteome</keyword>
<accession>A0A8B8E473</accession>
<evidence type="ECO:0000256" key="7">
    <source>
        <dbReference type="ARBA" id="ARBA00035545"/>
    </source>
</evidence>
<dbReference type="PANTHER" id="PTHR13477">
    <property type="entry name" value="MITOCHONDRIAL 39S RIBOSOMAL PROTEIN L49"/>
    <property type="match status" value="1"/>
</dbReference>
<evidence type="ECO:0000256" key="5">
    <source>
        <dbReference type="ARBA" id="ARBA00023274"/>
    </source>
</evidence>
<evidence type="ECO:0000256" key="6">
    <source>
        <dbReference type="ARBA" id="ARBA00035191"/>
    </source>
</evidence>
<dbReference type="KEGG" id="cvn:111131333"/>
<dbReference type="PANTHER" id="PTHR13477:SF0">
    <property type="entry name" value="LARGE RIBOSOMAL SUBUNIT PROTEIN ML49"/>
    <property type="match status" value="1"/>
</dbReference>